<evidence type="ECO:0000313" key="1">
    <source>
        <dbReference type="EMBL" id="GAH42469.1"/>
    </source>
</evidence>
<sequence>MIQFPEDFKQDLWDWLDKPITFPELIEGLQILLKEYQQYLNVEDIQKFLEEILERYDAELRKGILTNAPEMINEEILKWLKKNLAAGEMNGNPSELMSKFFSLEEMQKKLEELMQEQDEEHNFGSRWIGTQGTSPFGNSGQNPMGMRIGGSAGMRSAVQ</sequence>
<gene>
    <name evidence="1" type="ORF">S03H2_24872</name>
</gene>
<feature type="non-terminal residue" evidence="1">
    <location>
        <position position="159"/>
    </location>
</feature>
<comment type="caution">
    <text evidence="1">The sequence shown here is derived from an EMBL/GenBank/DDBJ whole genome shotgun (WGS) entry which is preliminary data.</text>
</comment>
<reference evidence="1" key="1">
    <citation type="journal article" date="2014" name="Front. Microbiol.">
        <title>High frequency of phylogenetically diverse reductive dehalogenase-homologous genes in deep subseafloor sedimentary metagenomes.</title>
        <authorList>
            <person name="Kawai M."/>
            <person name="Futagami T."/>
            <person name="Toyoda A."/>
            <person name="Takaki Y."/>
            <person name="Nishi S."/>
            <person name="Hori S."/>
            <person name="Arai W."/>
            <person name="Tsubouchi T."/>
            <person name="Morono Y."/>
            <person name="Uchiyama I."/>
            <person name="Ito T."/>
            <person name="Fujiyama A."/>
            <person name="Inagaki F."/>
            <person name="Takami H."/>
        </authorList>
    </citation>
    <scope>NUCLEOTIDE SEQUENCE</scope>
    <source>
        <strain evidence="1">Expedition CK06-06</strain>
    </source>
</reference>
<dbReference type="AlphaFoldDB" id="X1GLK1"/>
<name>X1GLK1_9ZZZZ</name>
<proteinExistence type="predicted"/>
<dbReference type="EMBL" id="BARU01013931">
    <property type="protein sequence ID" value="GAH42469.1"/>
    <property type="molecule type" value="Genomic_DNA"/>
</dbReference>
<organism evidence="1">
    <name type="scientific">marine sediment metagenome</name>
    <dbReference type="NCBI Taxonomy" id="412755"/>
    <lineage>
        <taxon>unclassified sequences</taxon>
        <taxon>metagenomes</taxon>
        <taxon>ecological metagenomes</taxon>
    </lineage>
</organism>
<protein>
    <submittedName>
        <fullName evidence="1">Uncharacterized protein</fullName>
    </submittedName>
</protein>
<accession>X1GLK1</accession>